<gene>
    <name evidence="1" type="ORF">F4559_001135</name>
</gene>
<reference evidence="1 2" key="1">
    <citation type="submission" date="2020-08" db="EMBL/GenBank/DDBJ databases">
        <title>Sequencing the genomes of 1000 actinobacteria strains.</title>
        <authorList>
            <person name="Klenk H.-P."/>
        </authorList>
    </citation>
    <scope>NUCLEOTIDE SEQUENCE [LARGE SCALE GENOMIC DNA]</scope>
    <source>
        <strain evidence="1 2">DSM 45084</strain>
    </source>
</reference>
<dbReference type="EMBL" id="JACHJS010000001">
    <property type="protein sequence ID" value="MBB4963776.1"/>
    <property type="molecule type" value="Genomic_DNA"/>
</dbReference>
<dbReference type="RefSeq" id="WP_184666522.1">
    <property type="nucleotide sequence ID" value="NZ_BAABAI010000034.1"/>
</dbReference>
<proteinExistence type="predicted"/>
<dbReference type="Proteomes" id="UP000542674">
    <property type="component" value="Unassembled WGS sequence"/>
</dbReference>
<accession>A0A7W7SZZ0</accession>
<keyword evidence="2" id="KW-1185">Reference proteome</keyword>
<protein>
    <submittedName>
        <fullName evidence="1">Uncharacterized protein</fullName>
    </submittedName>
</protein>
<evidence type="ECO:0000313" key="2">
    <source>
        <dbReference type="Proteomes" id="UP000542674"/>
    </source>
</evidence>
<sequence>MRSDRPVGNRRDAASAALGYHDYDDHDISLMLHDDAHEDDPRLHKRLIGRGERCVAWLIDGVVYKVGRDAGNRYEHEALTAWRQAGAPWAPPTTLWTVLDEWGFECVVVAMPYLPDSGAEVDPARLAAIRQAAPQTCRDNYADVDGHLWLIDGGDIEHWPVPGSFPRPGQVSGA</sequence>
<comment type="caution">
    <text evidence="1">The sequence shown here is derived from an EMBL/GenBank/DDBJ whole genome shotgun (WGS) entry which is preliminary data.</text>
</comment>
<evidence type="ECO:0000313" key="1">
    <source>
        <dbReference type="EMBL" id="MBB4963776.1"/>
    </source>
</evidence>
<name>A0A7W7SZZ0_9PSEU</name>
<organism evidence="1 2">
    <name type="scientific">Saccharothrix violaceirubra</name>
    <dbReference type="NCBI Taxonomy" id="413306"/>
    <lineage>
        <taxon>Bacteria</taxon>
        <taxon>Bacillati</taxon>
        <taxon>Actinomycetota</taxon>
        <taxon>Actinomycetes</taxon>
        <taxon>Pseudonocardiales</taxon>
        <taxon>Pseudonocardiaceae</taxon>
        <taxon>Saccharothrix</taxon>
    </lineage>
</organism>
<dbReference type="AlphaFoldDB" id="A0A7W7SZZ0"/>